<dbReference type="Proteomes" id="UP000095751">
    <property type="component" value="Unassembled WGS sequence"/>
</dbReference>
<protein>
    <recommendedName>
        <fullName evidence="5">Ubiquitin-like domain-containing protein</fullName>
    </recommendedName>
</protein>
<feature type="compositionally biased region" description="Pro residues" evidence="1">
    <location>
        <begin position="200"/>
        <end position="211"/>
    </location>
</feature>
<dbReference type="InParanoid" id="A0A1E7EWX1"/>
<keyword evidence="4" id="KW-1185">Reference proteome</keyword>
<organism evidence="3 4">
    <name type="scientific">Fragilariopsis cylindrus CCMP1102</name>
    <dbReference type="NCBI Taxonomy" id="635003"/>
    <lineage>
        <taxon>Eukaryota</taxon>
        <taxon>Sar</taxon>
        <taxon>Stramenopiles</taxon>
        <taxon>Ochrophyta</taxon>
        <taxon>Bacillariophyta</taxon>
        <taxon>Bacillariophyceae</taxon>
        <taxon>Bacillariophycidae</taxon>
        <taxon>Bacillariales</taxon>
        <taxon>Bacillariaceae</taxon>
        <taxon>Fragilariopsis</taxon>
    </lineage>
</organism>
<gene>
    <name evidence="3" type="ORF">FRACYDRAFT_247253</name>
</gene>
<accession>A0A1E7EWX1</accession>
<keyword evidence="2" id="KW-0472">Membrane</keyword>
<keyword evidence="2" id="KW-0812">Transmembrane</keyword>
<sequence>MIVRVRNNLGTMKLKIDDDAGAMESTIRDAVMQECRQRQQRNTNSRTKYKLTKVLSFDPSCTHAIDPNQTLRSQGIQHGSMVYCRLEEVEAATEEEGEEENRRHSLVRDANISKNSGGKAKVTAMKEIDVIDLVDSQFASAPSTEEETSDAVVAFNINADAVFNEDNNIPFVHATTRVNNSSSATTNTAQTPIVYSTGQPPQPPPQQPTPQPRSSYIAVATGAPIPTPTPTPTSTAQCIFTTRTISTTPTTTTRDIYRRNRDSSRRRETNDSCCTPCQCGVTITCIVLLIIIIRIYGY</sequence>
<evidence type="ECO:0000256" key="2">
    <source>
        <dbReference type="SAM" id="Phobius"/>
    </source>
</evidence>
<evidence type="ECO:0000256" key="1">
    <source>
        <dbReference type="SAM" id="MobiDB-lite"/>
    </source>
</evidence>
<proteinExistence type="predicted"/>
<evidence type="ECO:0008006" key="5">
    <source>
        <dbReference type="Google" id="ProtNLM"/>
    </source>
</evidence>
<dbReference type="KEGG" id="fcy:FRACYDRAFT_247253"/>
<keyword evidence="2" id="KW-1133">Transmembrane helix</keyword>
<evidence type="ECO:0000313" key="4">
    <source>
        <dbReference type="Proteomes" id="UP000095751"/>
    </source>
</evidence>
<dbReference type="Gene3D" id="3.10.20.90">
    <property type="entry name" value="Phosphatidylinositol 3-kinase Catalytic Subunit, Chain A, domain 1"/>
    <property type="match status" value="1"/>
</dbReference>
<feature type="region of interest" description="Disordered" evidence="1">
    <location>
        <begin position="192"/>
        <end position="214"/>
    </location>
</feature>
<dbReference type="EMBL" id="KV784372">
    <property type="protein sequence ID" value="OEU10305.1"/>
    <property type="molecule type" value="Genomic_DNA"/>
</dbReference>
<feature type="region of interest" description="Disordered" evidence="1">
    <location>
        <begin position="93"/>
        <end position="118"/>
    </location>
</feature>
<feature type="region of interest" description="Disordered" evidence="1">
    <location>
        <begin position="249"/>
        <end position="271"/>
    </location>
</feature>
<name>A0A1E7EWX1_9STRA</name>
<feature type="transmembrane region" description="Helical" evidence="2">
    <location>
        <begin position="280"/>
        <end position="297"/>
    </location>
</feature>
<feature type="compositionally biased region" description="Basic and acidic residues" evidence="1">
    <location>
        <begin position="255"/>
        <end position="270"/>
    </location>
</feature>
<dbReference type="AlphaFoldDB" id="A0A1E7EWX1"/>
<reference evidence="3 4" key="1">
    <citation type="submission" date="2016-09" db="EMBL/GenBank/DDBJ databases">
        <title>Extensive genetic diversity and differential bi-allelic expression allows diatom success in the polar Southern Ocean.</title>
        <authorList>
            <consortium name="DOE Joint Genome Institute"/>
            <person name="Mock T."/>
            <person name="Otillar R.P."/>
            <person name="Strauss J."/>
            <person name="Dupont C."/>
            <person name="Frickenhaus S."/>
            <person name="Maumus F."/>
            <person name="Mcmullan M."/>
            <person name="Sanges R."/>
            <person name="Schmutz J."/>
            <person name="Toseland A."/>
            <person name="Valas R."/>
            <person name="Veluchamy A."/>
            <person name="Ward B.J."/>
            <person name="Allen A."/>
            <person name="Barry K."/>
            <person name="Falciatore A."/>
            <person name="Ferrante M."/>
            <person name="Fortunato A.E."/>
            <person name="Gloeckner G."/>
            <person name="Gruber A."/>
            <person name="Hipkin R."/>
            <person name="Janech M."/>
            <person name="Kroth P."/>
            <person name="Leese F."/>
            <person name="Lindquist E."/>
            <person name="Lyon B.R."/>
            <person name="Martin J."/>
            <person name="Mayer C."/>
            <person name="Parker M."/>
            <person name="Quesneville H."/>
            <person name="Raymond J."/>
            <person name="Uhlig C."/>
            <person name="Valentin K.U."/>
            <person name="Worden A.Z."/>
            <person name="Armbrust E.V."/>
            <person name="Bowler C."/>
            <person name="Green B."/>
            <person name="Moulton V."/>
            <person name="Van Oosterhout C."/>
            <person name="Grigoriev I."/>
        </authorList>
    </citation>
    <scope>NUCLEOTIDE SEQUENCE [LARGE SCALE GENOMIC DNA]</scope>
    <source>
        <strain evidence="3 4">CCMP1102</strain>
    </source>
</reference>
<evidence type="ECO:0000313" key="3">
    <source>
        <dbReference type="EMBL" id="OEU10305.1"/>
    </source>
</evidence>